<dbReference type="PANTHER" id="PTHR43790">
    <property type="entry name" value="CARBOHYDRATE TRANSPORT ATP-BINDING PROTEIN MG119-RELATED"/>
    <property type="match status" value="1"/>
</dbReference>
<keyword evidence="8" id="KW-0472">Membrane</keyword>
<feature type="non-terminal residue" evidence="10">
    <location>
        <position position="1"/>
    </location>
</feature>
<keyword evidence="1" id="KW-0813">Transport</keyword>
<evidence type="ECO:0000256" key="3">
    <source>
        <dbReference type="ARBA" id="ARBA00022597"/>
    </source>
</evidence>
<dbReference type="GO" id="GO:0005524">
    <property type="term" value="F:ATP binding"/>
    <property type="evidence" value="ECO:0007669"/>
    <property type="project" value="UniProtKB-KW"/>
</dbReference>
<dbReference type="PANTHER" id="PTHR43790:SF3">
    <property type="entry name" value="D-ALLOSE IMPORT ATP-BINDING PROTEIN ALSA-RELATED"/>
    <property type="match status" value="1"/>
</dbReference>
<dbReference type="PROSITE" id="PS50893">
    <property type="entry name" value="ABC_TRANSPORTER_2"/>
    <property type="match status" value="1"/>
</dbReference>
<proteinExistence type="predicted"/>
<dbReference type="InterPro" id="IPR017871">
    <property type="entry name" value="ABC_transporter-like_CS"/>
</dbReference>
<evidence type="ECO:0000256" key="5">
    <source>
        <dbReference type="ARBA" id="ARBA00022741"/>
    </source>
</evidence>
<dbReference type="InterPro" id="IPR050107">
    <property type="entry name" value="ABC_carbohydrate_import_ATPase"/>
</dbReference>
<evidence type="ECO:0000256" key="1">
    <source>
        <dbReference type="ARBA" id="ARBA00022448"/>
    </source>
</evidence>
<dbReference type="InterPro" id="IPR003439">
    <property type="entry name" value="ABC_transporter-like_ATP-bd"/>
</dbReference>
<reference evidence="10 11" key="1">
    <citation type="submission" date="2024-09" db="EMBL/GenBank/DDBJ databases">
        <authorList>
            <person name="Sun Q."/>
            <person name="Mori K."/>
        </authorList>
    </citation>
    <scope>NUCLEOTIDE SEQUENCE [LARGE SCALE GENOMIC DNA]</scope>
    <source>
        <strain evidence="10 11">JCM 11201</strain>
    </source>
</reference>
<evidence type="ECO:0000313" key="11">
    <source>
        <dbReference type="Proteomes" id="UP001589609"/>
    </source>
</evidence>
<dbReference type="SMART" id="SM00382">
    <property type="entry name" value="AAA"/>
    <property type="match status" value="1"/>
</dbReference>
<sequence length="333" mass="36934">TATLTDKEIDKLFVIIDQLKAKGVAIVYISHRMDEIFKISDRCTVFRDGQWVSSMPIEETNPDHLVKLMVGREPKDIFQRQLGSGVEVTEKVPILEVKGLSDNKVIDKINLQVYPGEVVGLAGLVGAGRTELVRTIFGSVANKSGEIWINGKQVNIACHRDAIENGIALVPESRKEQGLFLDLSVKENIAMTMLQKYSSGGILNWREIHQEAADYIKKLHIKVSSPEQKVVNLSGGNQQKVVLAKWLLIQPKVLLLDEPTRGVDIGAKAEIYKIIDELAKSGMAILMISSELPEILSVSDRVLVMHEGKIRANLPRAEATQEKIMYYATGEIA</sequence>
<dbReference type="SUPFAM" id="SSF52540">
    <property type="entry name" value="P-loop containing nucleoside triphosphate hydrolases"/>
    <property type="match status" value="2"/>
</dbReference>
<evidence type="ECO:0000256" key="6">
    <source>
        <dbReference type="ARBA" id="ARBA00022840"/>
    </source>
</evidence>
<dbReference type="Pfam" id="PF00005">
    <property type="entry name" value="ABC_tran"/>
    <property type="match status" value="1"/>
</dbReference>
<dbReference type="EMBL" id="JBHMAF010000028">
    <property type="protein sequence ID" value="MFB9758337.1"/>
    <property type="molecule type" value="Genomic_DNA"/>
</dbReference>
<dbReference type="Proteomes" id="UP001589609">
    <property type="component" value="Unassembled WGS sequence"/>
</dbReference>
<evidence type="ECO:0000256" key="8">
    <source>
        <dbReference type="ARBA" id="ARBA00023136"/>
    </source>
</evidence>
<gene>
    <name evidence="10" type="ORF">ACFFMS_07355</name>
</gene>
<keyword evidence="11" id="KW-1185">Reference proteome</keyword>
<keyword evidence="7" id="KW-1278">Translocase</keyword>
<keyword evidence="6 10" id="KW-0067">ATP-binding</keyword>
<keyword evidence="2" id="KW-1003">Cell membrane</keyword>
<evidence type="ECO:0000313" key="10">
    <source>
        <dbReference type="EMBL" id="MFB9758337.1"/>
    </source>
</evidence>
<dbReference type="InterPro" id="IPR003593">
    <property type="entry name" value="AAA+_ATPase"/>
</dbReference>
<dbReference type="Gene3D" id="3.40.50.300">
    <property type="entry name" value="P-loop containing nucleotide triphosphate hydrolases"/>
    <property type="match status" value="2"/>
</dbReference>
<accession>A0ABV5WCL5</accession>
<evidence type="ECO:0000256" key="2">
    <source>
        <dbReference type="ARBA" id="ARBA00022475"/>
    </source>
</evidence>
<evidence type="ECO:0000256" key="4">
    <source>
        <dbReference type="ARBA" id="ARBA00022737"/>
    </source>
</evidence>
<evidence type="ECO:0000256" key="7">
    <source>
        <dbReference type="ARBA" id="ARBA00022967"/>
    </source>
</evidence>
<dbReference type="InterPro" id="IPR027417">
    <property type="entry name" value="P-loop_NTPase"/>
</dbReference>
<evidence type="ECO:0000259" key="9">
    <source>
        <dbReference type="PROSITE" id="PS50893"/>
    </source>
</evidence>
<comment type="caution">
    <text evidence="10">The sequence shown here is derived from an EMBL/GenBank/DDBJ whole genome shotgun (WGS) entry which is preliminary data.</text>
</comment>
<organism evidence="10 11">
    <name type="scientific">Ectobacillus funiculus</name>
    <dbReference type="NCBI Taxonomy" id="137993"/>
    <lineage>
        <taxon>Bacteria</taxon>
        <taxon>Bacillati</taxon>
        <taxon>Bacillota</taxon>
        <taxon>Bacilli</taxon>
        <taxon>Bacillales</taxon>
        <taxon>Bacillaceae</taxon>
        <taxon>Ectobacillus</taxon>
    </lineage>
</organism>
<keyword evidence="5" id="KW-0547">Nucleotide-binding</keyword>
<feature type="domain" description="ABC transporter" evidence="9">
    <location>
        <begin position="89"/>
        <end position="332"/>
    </location>
</feature>
<dbReference type="RefSeq" id="WP_379948615.1">
    <property type="nucleotide sequence ID" value="NZ_JBHMAF010000028.1"/>
</dbReference>
<dbReference type="PROSITE" id="PS00211">
    <property type="entry name" value="ABC_TRANSPORTER_1"/>
    <property type="match status" value="1"/>
</dbReference>
<keyword evidence="4" id="KW-0677">Repeat</keyword>
<name>A0ABV5WCL5_9BACI</name>
<keyword evidence="3" id="KW-0762">Sugar transport</keyword>
<protein>
    <submittedName>
        <fullName evidence="10">Sugar ABC transporter ATP-binding protein</fullName>
    </submittedName>
</protein>
<dbReference type="CDD" id="cd03215">
    <property type="entry name" value="ABC_Carb_Monos_II"/>
    <property type="match status" value="1"/>
</dbReference>